<dbReference type="PANTHER" id="PTHR30614">
    <property type="entry name" value="MEMBRANE COMPONENT OF AMINO ACID ABC TRANSPORTER"/>
    <property type="match status" value="1"/>
</dbReference>
<evidence type="ECO:0000256" key="3">
    <source>
        <dbReference type="ARBA" id="ARBA00022692"/>
    </source>
</evidence>
<dbReference type="PROSITE" id="PS50928">
    <property type="entry name" value="ABC_TM1"/>
    <property type="match status" value="1"/>
</dbReference>
<dbReference type="AlphaFoldDB" id="Q8D312"/>
<feature type="domain" description="ABC transmembrane type-1" evidence="7">
    <location>
        <begin position="24"/>
        <end position="234"/>
    </location>
</feature>
<dbReference type="eggNOG" id="COG0765">
    <property type="taxonomic scope" value="Bacteria"/>
</dbReference>
<sequence>MNLFELDWYGIIQKESFAWIIIGLFNTLFVTIISIFFSTIFTAFLFFLKQSLNKFFKFFIISLESIIRNTPILVQLFFWYFSVWNKVSNSIISIISSSPSFTIFSNIIYLFTSELICSIWSLSIFSSVYLVEELQTGLNAISKGQKDAAKSQGFKKWYIYKKILIPQGIKNAWQPMIGQYLNLLKLSSLTSAIGFGELTYSINQIESYNAHAIEAFAVGTFLYLILGYLISKILSCFLIK</sequence>
<dbReference type="Pfam" id="PF00528">
    <property type="entry name" value="BPD_transp_1"/>
    <property type="match status" value="1"/>
</dbReference>
<evidence type="ECO:0000313" key="9">
    <source>
        <dbReference type="Proteomes" id="UP000000562"/>
    </source>
</evidence>
<dbReference type="Proteomes" id="UP000000562">
    <property type="component" value="Chromosome"/>
</dbReference>
<dbReference type="HOGENOM" id="CLU_019602_1_3_6"/>
<evidence type="ECO:0000256" key="5">
    <source>
        <dbReference type="ARBA" id="ARBA00023136"/>
    </source>
</evidence>
<dbReference type="KEGG" id="wbr:gltJ"/>
<dbReference type="GO" id="GO:0006865">
    <property type="term" value="P:amino acid transport"/>
    <property type="evidence" value="ECO:0007669"/>
    <property type="project" value="TreeGrafter"/>
</dbReference>
<dbReference type="Gene3D" id="1.10.3720.10">
    <property type="entry name" value="MetI-like"/>
    <property type="match status" value="1"/>
</dbReference>
<keyword evidence="9" id="KW-1185">Reference proteome</keyword>
<keyword evidence="3 6" id="KW-0812">Transmembrane</keyword>
<dbReference type="GO" id="GO:0055085">
    <property type="term" value="P:transmembrane transport"/>
    <property type="evidence" value="ECO:0007669"/>
    <property type="project" value="InterPro"/>
</dbReference>
<feature type="transmembrane region" description="Helical" evidence="6">
    <location>
        <begin position="208"/>
        <end position="230"/>
    </location>
</feature>
<keyword evidence="4 6" id="KW-1133">Transmembrane helix</keyword>
<gene>
    <name evidence="8" type="primary">gltJ</name>
</gene>
<evidence type="ECO:0000256" key="4">
    <source>
        <dbReference type="ARBA" id="ARBA00022989"/>
    </source>
</evidence>
<dbReference type="GO" id="GO:0005886">
    <property type="term" value="C:plasma membrane"/>
    <property type="evidence" value="ECO:0007669"/>
    <property type="project" value="UniProtKB-SubCell"/>
</dbReference>
<evidence type="ECO:0000256" key="2">
    <source>
        <dbReference type="ARBA" id="ARBA00022519"/>
    </source>
</evidence>
<evidence type="ECO:0000256" key="6">
    <source>
        <dbReference type="RuleBase" id="RU363032"/>
    </source>
</evidence>
<reference evidence="8 9" key="1">
    <citation type="journal article" date="2002" name="Nat. Genet.">
        <title>Genome sequence of the endocellular obligate symbiont of tsetse flies, Wigglesworthia glossinidia.</title>
        <authorList>
            <person name="Akman L."/>
            <person name="Yamashita A."/>
            <person name="Watanabe H."/>
            <person name="Oshima K."/>
            <person name="Shiba T."/>
            <person name="Hattori M."/>
            <person name="Aksoy S."/>
        </authorList>
    </citation>
    <scope>NUCLEOTIDE SEQUENCE [LARGE SCALE GENOMIC DNA]</scope>
</reference>
<accession>Q8D312</accession>
<comment type="subcellular location">
    <subcellularLocation>
        <location evidence="1">Cell inner membrane</location>
        <topology evidence="1">Multi-pass membrane protein</topology>
    </subcellularLocation>
    <subcellularLocation>
        <location evidence="6">Cell membrane</location>
        <topology evidence="6">Multi-pass membrane protein</topology>
    </subcellularLocation>
</comment>
<dbReference type="SUPFAM" id="SSF161098">
    <property type="entry name" value="MetI-like"/>
    <property type="match status" value="1"/>
</dbReference>
<keyword evidence="5 6" id="KW-0472">Membrane</keyword>
<comment type="similarity">
    <text evidence="6">Belongs to the binding-protein-dependent transport system permease family.</text>
</comment>
<protein>
    <submittedName>
        <fullName evidence="8">GltJ protein</fullName>
    </submittedName>
</protein>
<dbReference type="OrthoDB" id="6534575at2"/>
<dbReference type="STRING" id="36870.gene:10368677"/>
<dbReference type="InterPro" id="IPR043429">
    <property type="entry name" value="ArtM/GltK/GlnP/TcyL/YhdX-like"/>
</dbReference>
<dbReference type="InterPro" id="IPR000515">
    <property type="entry name" value="MetI-like"/>
</dbReference>
<evidence type="ECO:0000313" key="8">
    <source>
        <dbReference type="EMBL" id="BAC24335.1"/>
    </source>
</evidence>
<keyword evidence="6" id="KW-0813">Transport</keyword>
<name>Q8D312_WIGBR</name>
<feature type="transmembrane region" description="Helical" evidence="6">
    <location>
        <begin position="20"/>
        <end position="48"/>
    </location>
</feature>
<dbReference type="InterPro" id="IPR035906">
    <property type="entry name" value="MetI-like_sf"/>
</dbReference>
<proteinExistence type="inferred from homology"/>
<organism evidence="8 9">
    <name type="scientific">Wigglesworthia glossinidia brevipalpis</name>
    <dbReference type="NCBI Taxonomy" id="36870"/>
    <lineage>
        <taxon>Bacteria</taxon>
        <taxon>Pseudomonadati</taxon>
        <taxon>Pseudomonadota</taxon>
        <taxon>Gammaproteobacteria</taxon>
        <taxon>Enterobacterales</taxon>
        <taxon>Erwiniaceae</taxon>
        <taxon>Wigglesworthia</taxon>
    </lineage>
</organism>
<keyword evidence="2" id="KW-0997">Cell inner membrane</keyword>
<feature type="transmembrane region" description="Helical" evidence="6">
    <location>
        <begin position="183"/>
        <end position="202"/>
    </location>
</feature>
<dbReference type="CDD" id="cd06261">
    <property type="entry name" value="TM_PBP2"/>
    <property type="match status" value="1"/>
</dbReference>
<evidence type="ECO:0000259" key="7">
    <source>
        <dbReference type="PROSITE" id="PS50928"/>
    </source>
</evidence>
<dbReference type="EMBL" id="BA000021">
    <property type="protein sequence ID" value="BAC24335.1"/>
    <property type="molecule type" value="Genomic_DNA"/>
</dbReference>
<dbReference type="PANTHER" id="PTHR30614:SF47">
    <property type="entry name" value="ABC TRANSPORTER PERMEASE"/>
    <property type="match status" value="1"/>
</dbReference>
<keyword evidence="2" id="KW-1003">Cell membrane</keyword>
<feature type="transmembrane region" description="Helical" evidence="6">
    <location>
        <begin position="55"/>
        <end position="81"/>
    </location>
</feature>
<evidence type="ECO:0000256" key="1">
    <source>
        <dbReference type="ARBA" id="ARBA00004429"/>
    </source>
</evidence>